<evidence type="ECO:0000313" key="1">
    <source>
        <dbReference type="Proteomes" id="UP000095283"/>
    </source>
</evidence>
<dbReference type="Proteomes" id="UP000095283">
    <property type="component" value="Unplaced"/>
</dbReference>
<accession>A0A1I7XNL1</accession>
<keyword evidence="1" id="KW-1185">Reference proteome</keyword>
<proteinExistence type="predicted"/>
<dbReference type="AlphaFoldDB" id="A0A1I7XNL1"/>
<protein>
    <submittedName>
        <fullName evidence="2">Ovule protein</fullName>
    </submittedName>
</protein>
<name>A0A1I7XNL1_HETBA</name>
<dbReference type="WBParaSite" id="Hba_18919">
    <property type="protein sequence ID" value="Hba_18919"/>
    <property type="gene ID" value="Hba_18919"/>
</dbReference>
<reference evidence="2" key="1">
    <citation type="submission" date="2016-11" db="UniProtKB">
        <authorList>
            <consortium name="WormBaseParasite"/>
        </authorList>
    </citation>
    <scope>IDENTIFICATION</scope>
</reference>
<evidence type="ECO:0000313" key="2">
    <source>
        <dbReference type="WBParaSite" id="Hba_18919"/>
    </source>
</evidence>
<organism evidence="1 2">
    <name type="scientific">Heterorhabditis bacteriophora</name>
    <name type="common">Entomopathogenic nematode worm</name>
    <dbReference type="NCBI Taxonomy" id="37862"/>
    <lineage>
        <taxon>Eukaryota</taxon>
        <taxon>Metazoa</taxon>
        <taxon>Ecdysozoa</taxon>
        <taxon>Nematoda</taxon>
        <taxon>Chromadorea</taxon>
        <taxon>Rhabditida</taxon>
        <taxon>Rhabditina</taxon>
        <taxon>Rhabditomorpha</taxon>
        <taxon>Strongyloidea</taxon>
        <taxon>Heterorhabditidae</taxon>
        <taxon>Heterorhabditis</taxon>
    </lineage>
</organism>
<sequence length="68" mass="8018">MPTFCILQFLNIRRIYGYSLTSLKSLPRIFKKETSPFSCLLCYSQFMNNGQCHKRANEKEMNLVSVYD</sequence>